<dbReference type="GO" id="GO:0005739">
    <property type="term" value="C:mitochondrion"/>
    <property type="evidence" value="ECO:0007669"/>
    <property type="project" value="TreeGrafter"/>
</dbReference>
<dbReference type="GO" id="GO:0032065">
    <property type="term" value="P:maintenance of protein location in cell cortex"/>
    <property type="evidence" value="ECO:0007669"/>
    <property type="project" value="InterPro"/>
</dbReference>
<comment type="caution">
    <text evidence="4">The sequence shown here is derived from an EMBL/GenBank/DDBJ whole genome shotgun (WGS) entry which is preliminary data.</text>
</comment>
<dbReference type="Pfam" id="PF12814">
    <property type="entry name" value="Mcp5_PH"/>
    <property type="match status" value="1"/>
</dbReference>
<evidence type="ECO:0000313" key="5">
    <source>
        <dbReference type="Proteomes" id="UP000740926"/>
    </source>
</evidence>
<evidence type="ECO:0000313" key="4">
    <source>
        <dbReference type="EMBL" id="KAG1557288.1"/>
    </source>
</evidence>
<dbReference type="GO" id="GO:0015631">
    <property type="term" value="F:tubulin binding"/>
    <property type="evidence" value="ECO:0007669"/>
    <property type="project" value="TreeGrafter"/>
</dbReference>
<evidence type="ECO:0000259" key="3">
    <source>
        <dbReference type="Pfam" id="PF12814"/>
    </source>
</evidence>
<keyword evidence="5" id="KW-1185">Reference proteome</keyword>
<keyword evidence="1" id="KW-0175">Coiled coil</keyword>
<dbReference type="SUPFAM" id="SSF50729">
    <property type="entry name" value="PH domain-like"/>
    <property type="match status" value="1"/>
</dbReference>
<dbReference type="AlphaFoldDB" id="A0A9P6YQR8"/>
<reference evidence="4 5" key="1">
    <citation type="journal article" date="2020" name="Microb. Genom.">
        <title>Genetic diversity of clinical and environmental Mucorales isolates obtained from an investigation of mucormycosis cases among solid organ transplant recipients.</title>
        <authorList>
            <person name="Nguyen M.H."/>
            <person name="Kaul D."/>
            <person name="Muto C."/>
            <person name="Cheng S.J."/>
            <person name="Richter R.A."/>
            <person name="Bruno V.M."/>
            <person name="Liu G."/>
            <person name="Beyhan S."/>
            <person name="Sundermann A.J."/>
            <person name="Mounaud S."/>
            <person name="Pasculle A.W."/>
            <person name="Nierman W.C."/>
            <person name="Driscoll E."/>
            <person name="Cumbie R."/>
            <person name="Clancy C.J."/>
            <person name="Dupont C.L."/>
        </authorList>
    </citation>
    <scope>NUCLEOTIDE SEQUENCE [LARGE SCALE GENOMIC DNA]</scope>
    <source>
        <strain evidence="4 5">GL24</strain>
    </source>
</reference>
<feature type="coiled-coil region" evidence="1">
    <location>
        <begin position="22"/>
        <end position="93"/>
    </location>
</feature>
<feature type="domain" description="Pleckstrin homology" evidence="3">
    <location>
        <begin position="260"/>
        <end position="359"/>
    </location>
</feature>
<dbReference type="GO" id="GO:0005938">
    <property type="term" value="C:cell cortex"/>
    <property type="evidence" value="ECO:0007669"/>
    <property type="project" value="InterPro"/>
</dbReference>
<evidence type="ECO:0000256" key="2">
    <source>
        <dbReference type="SAM" id="MobiDB-lite"/>
    </source>
</evidence>
<dbReference type="GO" id="GO:0000226">
    <property type="term" value="P:microtubule cytoskeleton organization"/>
    <property type="evidence" value="ECO:0007669"/>
    <property type="project" value="TreeGrafter"/>
</dbReference>
<feature type="region of interest" description="Disordered" evidence="2">
    <location>
        <begin position="166"/>
        <end position="197"/>
    </location>
</feature>
<dbReference type="PANTHER" id="PTHR28190">
    <property type="entry name" value="NUCLEAR MIGRATION PROTEIN NUM1"/>
    <property type="match status" value="1"/>
</dbReference>
<dbReference type="GO" id="GO:0005543">
    <property type="term" value="F:phospholipid binding"/>
    <property type="evidence" value="ECO:0007669"/>
    <property type="project" value="InterPro"/>
</dbReference>
<dbReference type="InterPro" id="IPR053005">
    <property type="entry name" value="Nuclear_Pos-Cytoskel_Interact"/>
</dbReference>
<gene>
    <name evidence="4" type="ORF">G6F50_012618</name>
</gene>
<organism evidence="4 5">
    <name type="scientific">Rhizopus delemar</name>
    <dbReference type="NCBI Taxonomy" id="936053"/>
    <lineage>
        <taxon>Eukaryota</taxon>
        <taxon>Fungi</taxon>
        <taxon>Fungi incertae sedis</taxon>
        <taxon>Mucoromycota</taxon>
        <taxon>Mucoromycotina</taxon>
        <taxon>Mucoromycetes</taxon>
        <taxon>Mucorales</taxon>
        <taxon>Mucorineae</taxon>
        <taxon>Rhizopodaceae</taxon>
        <taxon>Rhizopus</taxon>
    </lineage>
</organism>
<dbReference type="Proteomes" id="UP000740926">
    <property type="component" value="Unassembled WGS sequence"/>
</dbReference>
<protein>
    <recommendedName>
        <fullName evidence="3">Pleckstrin homology domain-containing protein</fullName>
    </recommendedName>
</protein>
<accession>A0A9P6YQR8</accession>
<dbReference type="InterPro" id="IPR024774">
    <property type="entry name" value="PH_dom-Mcp5-type"/>
</dbReference>
<name>A0A9P6YQR8_9FUNG</name>
<proteinExistence type="predicted"/>
<sequence>MKINNFFFLHVFFLHDTELEWVERQREEINRLELKNQELANTIHQLTLKLSRLNSEHERQRADEIKQLNARWEAQLKRREEEHEQALAELKDHFQHSPYLHSTVKKLDLSFEKPESEHCPEDLVLSPLGPSQPSSVLPLLNPHASCHGQEGSVVFSSIDTMIYSSSESCLPRTPSPSTCYSKDKQGLRPSSSREPVPKRIASCVVSPEIHTVSEKKRAREGYEPKPIVYSSLAHPPLFINPNTSSSLSQASSDPPEVKTEMFTQTVVGDWMWKYTRNRLGRGMSENRHLRFFWLHPYSQIVYWSTQEPGVYPADSIKNARVLSFKTIEHDQIPHIVIKTPHRSIKIQCLNPDAHQAWIDPTRLPSSAFLLSVVPNILFFSQIDTISLFLSMFLYPTIPSTPHLRIAILPSFATLDPPIPKSHNTVDSLHRVDLTW</sequence>
<evidence type="ECO:0000256" key="1">
    <source>
        <dbReference type="SAM" id="Coils"/>
    </source>
</evidence>
<dbReference type="EMBL" id="JAANIU010004113">
    <property type="protein sequence ID" value="KAG1557288.1"/>
    <property type="molecule type" value="Genomic_DNA"/>
</dbReference>
<dbReference type="PANTHER" id="PTHR28190:SF2">
    <property type="entry name" value="MIGRATION PROTEIN, PUTATIVE (AFU_ORTHOLOGUE AFUA_2G07730)-RELATED"/>
    <property type="match status" value="1"/>
</dbReference>